<dbReference type="Proteomes" id="UP000299102">
    <property type="component" value="Unassembled WGS sequence"/>
</dbReference>
<organism evidence="1 2">
    <name type="scientific">Eumeta variegata</name>
    <name type="common">Bagworm moth</name>
    <name type="synonym">Eumeta japonica</name>
    <dbReference type="NCBI Taxonomy" id="151549"/>
    <lineage>
        <taxon>Eukaryota</taxon>
        <taxon>Metazoa</taxon>
        <taxon>Ecdysozoa</taxon>
        <taxon>Arthropoda</taxon>
        <taxon>Hexapoda</taxon>
        <taxon>Insecta</taxon>
        <taxon>Pterygota</taxon>
        <taxon>Neoptera</taxon>
        <taxon>Endopterygota</taxon>
        <taxon>Lepidoptera</taxon>
        <taxon>Glossata</taxon>
        <taxon>Ditrysia</taxon>
        <taxon>Tineoidea</taxon>
        <taxon>Psychidae</taxon>
        <taxon>Oiketicinae</taxon>
        <taxon>Eumeta</taxon>
    </lineage>
</organism>
<accession>A0A4C1UR25</accession>
<proteinExistence type="predicted"/>
<dbReference type="AlphaFoldDB" id="A0A4C1UR25"/>
<name>A0A4C1UR25_EUMVA</name>
<gene>
    <name evidence="1" type="ORF">EVAR_93542_1</name>
</gene>
<sequence>MSLSRDRAGSSASRTRTGVRARAAVTAWPAGMRLDARCSLIATRIVYVVCCEIGRGFYPSQPQRRYQDIVDLLDKNRIYDGEEIDDGEIDSGAFRYEADEPSPLTVCCTFWVECTLRYAGSAAGERFSNVGARRRSGSDLGGLPHWARPNFDFLRSSRLSRINGVGVVCDLFDLFVNAGCRFINDFTS</sequence>
<evidence type="ECO:0000313" key="2">
    <source>
        <dbReference type="Proteomes" id="UP000299102"/>
    </source>
</evidence>
<dbReference type="EMBL" id="BGZK01000213">
    <property type="protein sequence ID" value="GBP28898.1"/>
    <property type="molecule type" value="Genomic_DNA"/>
</dbReference>
<evidence type="ECO:0000313" key="1">
    <source>
        <dbReference type="EMBL" id="GBP28898.1"/>
    </source>
</evidence>
<comment type="caution">
    <text evidence="1">The sequence shown here is derived from an EMBL/GenBank/DDBJ whole genome shotgun (WGS) entry which is preliminary data.</text>
</comment>
<reference evidence="1 2" key="1">
    <citation type="journal article" date="2019" name="Commun. Biol.">
        <title>The bagworm genome reveals a unique fibroin gene that provides high tensile strength.</title>
        <authorList>
            <person name="Kono N."/>
            <person name="Nakamura H."/>
            <person name="Ohtoshi R."/>
            <person name="Tomita M."/>
            <person name="Numata K."/>
            <person name="Arakawa K."/>
        </authorList>
    </citation>
    <scope>NUCLEOTIDE SEQUENCE [LARGE SCALE GENOMIC DNA]</scope>
</reference>
<keyword evidence="2" id="KW-1185">Reference proteome</keyword>
<protein>
    <submittedName>
        <fullName evidence="1">Uncharacterized protein</fullName>
    </submittedName>
</protein>